<dbReference type="Pfam" id="PF01485">
    <property type="entry name" value="IBR"/>
    <property type="match status" value="1"/>
</dbReference>
<dbReference type="Pfam" id="PF13920">
    <property type="entry name" value="zf-C3HC4_3"/>
    <property type="match status" value="1"/>
</dbReference>
<dbReference type="GO" id="GO:0061630">
    <property type="term" value="F:ubiquitin protein ligase activity"/>
    <property type="evidence" value="ECO:0007669"/>
    <property type="project" value="UniProtKB-EC"/>
</dbReference>
<dbReference type="SMART" id="SM00184">
    <property type="entry name" value="RING"/>
    <property type="match status" value="2"/>
</dbReference>
<protein>
    <recommendedName>
        <fullName evidence="2">RBR-type E3 ubiquitin transferase</fullName>
        <ecNumber evidence="2">2.3.2.31</ecNumber>
    </recommendedName>
</protein>
<comment type="caution">
    <text evidence="13">The sequence shown here is derived from an EMBL/GenBank/DDBJ whole genome shotgun (WGS) entry which is preliminary data.</text>
</comment>
<dbReference type="Proteomes" id="UP001107558">
    <property type="component" value="Chromosome 3"/>
</dbReference>
<dbReference type="EC" id="2.3.2.31" evidence="2"/>
<name>A0A9J6BJK8_POLVA</name>
<dbReference type="InterPro" id="IPR031127">
    <property type="entry name" value="E3_UB_ligase_RBR"/>
</dbReference>
<dbReference type="Gene3D" id="1.20.120.1750">
    <property type="match status" value="1"/>
</dbReference>
<dbReference type="PROSITE" id="PS51873">
    <property type="entry name" value="TRIAD"/>
    <property type="match status" value="1"/>
</dbReference>
<dbReference type="SMART" id="SM00647">
    <property type="entry name" value="IBR"/>
    <property type="match status" value="2"/>
</dbReference>
<evidence type="ECO:0000313" key="13">
    <source>
        <dbReference type="EMBL" id="KAG5669739.1"/>
    </source>
</evidence>
<keyword evidence="3" id="KW-0808">Transferase</keyword>
<keyword evidence="14" id="KW-1185">Reference proteome</keyword>
<dbReference type="InterPro" id="IPR002867">
    <property type="entry name" value="IBR_dom"/>
</dbReference>
<evidence type="ECO:0000256" key="5">
    <source>
        <dbReference type="ARBA" id="ARBA00022737"/>
    </source>
</evidence>
<dbReference type="GO" id="GO:0008270">
    <property type="term" value="F:zinc ion binding"/>
    <property type="evidence" value="ECO:0007669"/>
    <property type="project" value="UniProtKB-KW"/>
</dbReference>
<gene>
    <name evidence="13" type="ORF">PVAND_000033</name>
</gene>
<accession>A0A9J6BJK8</accession>
<evidence type="ECO:0000259" key="11">
    <source>
        <dbReference type="PROSITE" id="PS50089"/>
    </source>
</evidence>
<feature type="compositionally biased region" description="Polar residues" evidence="10">
    <location>
        <begin position="1"/>
        <end position="20"/>
    </location>
</feature>
<evidence type="ECO:0000256" key="2">
    <source>
        <dbReference type="ARBA" id="ARBA00012251"/>
    </source>
</evidence>
<evidence type="ECO:0000313" key="14">
    <source>
        <dbReference type="Proteomes" id="UP001107558"/>
    </source>
</evidence>
<keyword evidence="7" id="KW-0833">Ubl conjugation pathway</keyword>
<evidence type="ECO:0000256" key="6">
    <source>
        <dbReference type="ARBA" id="ARBA00022771"/>
    </source>
</evidence>
<dbReference type="PROSITE" id="PS50089">
    <property type="entry name" value="ZF_RING_2"/>
    <property type="match status" value="1"/>
</dbReference>
<evidence type="ECO:0000256" key="10">
    <source>
        <dbReference type="SAM" id="MobiDB-lite"/>
    </source>
</evidence>
<dbReference type="InterPro" id="IPR044066">
    <property type="entry name" value="TRIAD_supradom"/>
</dbReference>
<dbReference type="Pfam" id="PF22191">
    <property type="entry name" value="IBR_1"/>
    <property type="match status" value="1"/>
</dbReference>
<keyword evidence="4" id="KW-0479">Metal-binding</keyword>
<evidence type="ECO:0000256" key="8">
    <source>
        <dbReference type="ARBA" id="ARBA00022833"/>
    </source>
</evidence>
<evidence type="ECO:0000256" key="1">
    <source>
        <dbReference type="ARBA" id="ARBA00001798"/>
    </source>
</evidence>
<dbReference type="Gene3D" id="3.30.40.10">
    <property type="entry name" value="Zinc/RING finger domain, C3HC4 (zinc finger)"/>
    <property type="match status" value="1"/>
</dbReference>
<dbReference type="AlphaFoldDB" id="A0A9J6BJK8"/>
<dbReference type="PANTHER" id="PTHR11685">
    <property type="entry name" value="RBR FAMILY RING FINGER AND IBR DOMAIN-CONTAINING"/>
    <property type="match status" value="1"/>
</dbReference>
<evidence type="ECO:0000256" key="3">
    <source>
        <dbReference type="ARBA" id="ARBA00022679"/>
    </source>
</evidence>
<dbReference type="EMBL" id="JADBJN010000003">
    <property type="protein sequence ID" value="KAG5669739.1"/>
    <property type="molecule type" value="Genomic_DNA"/>
</dbReference>
<dbReference type="SUPFAM" id="SSF57850">
    <property type="entry name" value="RING/U-box"/>
    <property type="match status" value="3"/>
</dbReference>
<feature type="domain" description="RING-type" evidence="11">
    <location>
        <begin position="81"/>
        <end position="128"/>
    </location>
</feature>
<feature type="region of interest" description="Disordered" evidence="10">
    <location>
        <begin position="1"/>
        <end position="26"/>
    </location>
</feature>
<feature type="domain" description="RING-type" evidence="12">
    <location>
        <begin position="77"/>
        <end position="279"/>
    </location>
</feature>
<dbReference type="OrthoDB" id="69641at2759"/>
<keyword evidence="5" id="KW-0677">Repeat</keyword>
<keyword evidence="8" id="KW-0862">Zinc</keyword>
<dbReference type="InterPro" id="IPR001841">
    <property type="entry name" value="Znf_RING"/>
</dbReference>
<organism evidence="13 14">
    <name type="scientific">Polypedilum vanderplanki</name>
    <name type="common">Sleeping chironomid midge</name>
    <dbReference type="NCBI Taxonomy" id="319348"/>
    <lineage>
        <taxon>Eukaryota</taxon>
        <taxon>Metazoa</taxon>
        <taxon>Ecdysozoa</taxon>
        <taxon>Arthropoda</taxon>
        <taxon>Hexapoda</taxon>
        <taxon>Insecta</taxon>
        <taxon>Pterygota</taxon>
        <taxon>Neoptera</taxon>
        <taxon>Endopterygota</taxon>
        <taxon>Diptera</taxon>
        <taxon>Nematocera</taxon>
        <taxon>Chironomoidea</taxon>
        <taxon>Chironomidae</taxon>
        <taxon>Chironominae</taxon>
        <taxon>Polypedilum</taxon>
        <taxon>Polypedilum</taxon>
    </lineage>
</organism>
<comment type="catalytic activity">
    <reaction evidence="1">
        <text>[E2 ubiquitin-conjugating enzyme]-S-ubiquitinyl-L-cysteine + [acceptor protein]-L-lysine = [E2 ubiquitin-conjugating enzyme]-L-cysteine + [acceptor protein]-N(6)-ubiquitinyl-L-lysine.</text>
        <dbReference type="EC" id="2.3.2.31"/>
    </reaction>
</comment>
<reference evidence="13" key="1">
    <citation type="submission" date="2021-03" db="EMBL/GenBank/DDBJ databases">
        <title>Chromosome level genome of the anhydrobiotic midge Polypedilum vanderplanki.</title>
        <authorList>
            <person name="Yoshida Y."/>
            <person name="Kikawada T."/>
            <person name="Gusev O."/>
        </authorList>
    </citation>
    <scope>NUCLEOTIDE SEQUENCE</scope>
    <source>
        <strain evidence="13">NIAS01</strain>
        <tissue evidence="13">Whole body or cell culture</tissue>
    </source>
</reference>
<evidence type="ECO:0000256" key="9">
    <source>
        <dbReference type="PROSITE-ProRule" id="PRU00175"/>
    </source>
</evidence>
<sequence>MNNDSSYDESSNIYVEISSSDSEEYRNDEMQNMSAFDIEDENVKDSLIIEYLTSTEVYKLMKNEINEYNDESFSIKNDQICEICYENDQCITYLPCQHNNFCKSCYEKYLTNQILNGVGDDITCPGHNCYYTLSDELVLDLVKNPTIKNKYQYLITNQFVTHNRILKYCPQPLCDLIIKSEIVTTTVICKCGFNFCFKCTEEYHEPILCEIAEQWEKLVQTDGGSKKWIYENTKSCPNCKSSIQKNGGCNHMFCRQCNYNFCWVCLKSSQTHYACDISTQQENFNNDYNFKDFNLDFYNNVFESMKMSLKLELQFLNSKKIARSDWLTDEFLKEAATVLYLNRRVLMFSYVFAYYINASNQKSILEQNLENLRAATEDLSGILERDVTEKRIEVMAQAVKDKIRYCDSRRVIMLEFVKDGYNKNYWKERLDNNNGNNLYAAPCKSKK</sequence>
<proteinExistence type="predicted"/>
<keyword evidence="6 9" id="KW-0863">Zinc-finger</keyword>
<evidence type="ECO:0000256" key="4">
    <source>
        <dbReference type="ARBA" id="ARBA00022723"/>
    </source>
</evidence>
<evidence type="ECO:0000256" key="7">
    <source>
        <dbReference type="ARBA" id="ARBA00022786"/>
    </source>
</evidence>
<dbReference type="InterPro" id="IPR013083">
    <property type="entry name" value="Znf_RING/FYVE/PHD"/>
</dbReference>
<evidence type="ECO:0000259" key="12">
    <source>
        <dbReference type="PROSITE" id="PS51873"/>
    </source>
</evidence>
<dbReference type="GO" id="GO:0016567">
    <property type="term" value="P:protein ubiquitination"/>
    <property type="evidence" value="ECO:0007669"/>
    <property type="project" value="InterPro"/>
</dbReference>